<organism evidence="1 2">
    <name type="scientific">Duffyella gerundensis</name>
    <dbReference type="NCBI Taxonomy" id="1619313"/>
    <lineage>
        <taxon>Bacteria</taxon>
        <taxon>Pseudomonadati</taxon>
        <taxon>Pseudomonadota</taxon>
        <taxon>Gammaproteobacteria</taxon>
        <taxon>Enterobacterales</taxon>
        <taxon>Erwiniaceae</taxon>
        <taxon>Duffyella</taxon>
    </lineage>
</organism>
<gene>
    <name evidence="1" type="ORF">EM595_0597</name>
</gene>
<dbReference type="AlphaFoldDB" id="A0A0U5GIX4"/>
<dbReference type="STRING" id="1619313.EM595_0597"/>
<accession>A0A0U5GIX4</accession>
<keyword evidence="2" id="KW-1185">Reference proteome</keyword>
<name>A0A0U5GIX4_9GAMM</name>
<evidence type="ECO:0000313" key="2">
    <source>
        <dbReference type="Proteomes" id="UP000059419"/>
    </source>
</evidence>
<dbReference type="Proteomes" id="UP000059419">
    <property type="component" value="Chromosome 1"/>
</dbReference>
<proteinExistence type="predicted"/>
<sequence>MQNQNQLLFFCLSGVFWSEMSVDSQRTADRRSSENMIDQSWIRNFATILDFHKKFQSLSWRLSFRVKR</sequence>
<evidence type="ECO:0000313" key="1">
    <source>
        <dbReference type="EMBL" id="CUU22834.1"/>
    </source>
</evidence>
<reference evidence="2" key="1">
    <citation type="submission" date="2015-11" db="EMBL/GenBank/DDBJ databases">
        <authorList>
            <person name="Blom J."/>
        </authorList>
    </citation>
    <scope>NUCLEOTIDE SEQUENCE [LARGE SCALE GENOMIC DNA]</scope>
</reference>
<dbReference type="KEGG" id="ege:EM595_0597"/>
<dbReference type="EMBL" id="LN907827">
    <property type="protein sequence ID" value="CUU22834.1"/>
    <property type="molecule type" value="Genomic_DNA"/>
</dbReference>
<dbReference type="PATRIC" id="fig|1619313.3.peg.621"/>
<protein>
    <submittedName>
        <fullName evidence="1">Uncharacterized protein</fullName>
    </submittedName>
</protein>